<dbReference type="Proteomes" id="UP000321306">
    <property type="component" value="Unassembled WGS sequence"/>
</dbReference>
<sequence>MTKLSKAQLIERLTALGVAHDPEQSNKVLQALLDEALEKQAATATETQPAHPEVPQEQTLTVDTVEGTPLPPVEEGNPERVADPVEEPDAQTLTQQDSDGQTETQPDAKPEDPEQEQDQDSTGQQGGDSPSDTPAASEGQGDSKTEDPAPLSEYVRVRLGADSPVGRLVIPGFSGFDRHTSAVISRSAFDDHKVEYHIEEVTD</sequence>
<dbReference type="RefSeq" id="WP_146885282.1">
    <property type="nucleotide sequence ID" value="NZ_BJXB01000012.1"/>
</dbReference>
<organism evidence="2 3">
    <name type="scientific">Deinococcus cellulosilyticus (strain DSM 18568 / NBRC 106333 / KACC 11606 / 5516J-15)</name>
    <dbReference type="NCBI Taxonomy" id="1223518"/>
    <lineage>
        <taxon>Bacteria</taxon>
        <taxon>Thermotogati</taxon>
        <taxon>Deinococcota</taxon>
        <taxon>Deinococci</taxon>
        <taxon>Deinococcales</taxon>
        <taxon>Deinococcaceae</taxon>
        <taxon>Deinococcus</taxon>
    </lineage>
</organism>
<reference evidence="2 3" key="1">
    <citation type="submission" date="2019-07" db="EMBL/GenBank/DDBJ databases">
        <title>Whole genome shotgun sequence of Deinococcus cellulosilyticus NBRC 106333.</title>
        <authorList>
            <person name="Hosoyama A."/>
            <person name="Uohara A."/>
            <person name="Ohji S."/>
            <person name="Ichikawa N."/>
        </authorList>
    </citation>
    <scope>NUCLEOTIDE SEQUENCE [LARGE SCALE GENOMIC DNA]</scope>
    <source>
        <strain evidence="2 3">NBRC 106333</strain>
    </source>
</reference>
<proteinExistence type="predicted"/>
<dbReference type="EMBL" id="BJXB01000012">
    <property type="protein sequence ID" value="GEM47209.1"/>
    <property type="molecule type" value="Genomic_DNA"/>
</dbReference>
<evidence type="ECO:0000313" key="3">
    <source>
        <dbReference type="Proteomes" id="UP000321306"/>
    </source>
</evidence>
<accession>A0A511N2Y4</accession>
<protein>
    <submittedName>
        <fullName evidence="2">Uncharacterized protein</fullName>
    </submittedName>
</protein>
<evidence type="ECO:0000256" key="1">
    <source>
        <dbReference type="SAM" id="MobiDB-lite"/>
    </source>
</evidence>
<keyword evidence="3" id="KW-1185">Reference proteome</keyword>
<dbReference type="AlphaFoldDB" id="A0A511N2Y4"/>
<name>A0A511N2Y4_DEIC1</name>
<feature type="compositionally biased region" description="Low complexity" evidence="1">
    <location>
        <begin position="120"/>
        <end position="132"/>
    </location>
</feature>
<comment type="caution">
    <text evidence="2">The sequence shown here is derived from an EMBL/GenBank/DDBJ whole genome shotgun (WGS) entry which is preliminary data.</text>
</comment>
<feature type="region of interest" description="Disordered" evidence="1">
    <location>
        <begin position="40"/>
        <end position="154"/>
    </location>
</feature>
<gene>
    <name evidence="2" type="ORF">DC3_28440</name>
</gene>
<feature type="compositionally biased region" description="Polar residues" evidence="1">
    <location>
        <begin position="91"/>
        <end position="105"/>
    </location>
</feature>
<evidence type="ECO:0000313" key="2">
    <source>
        <dbReference type="EMBL" id="GEM47209.1"/>
    </source>
</evidence>